<keyword evidence="1" id="KW-1133">Transmembrane helix</keyword>
<protein>
    <submittedName>
        <fullName evidence="2">Uncharacterized protein</fullName>
    </submittedName>
</protein>
<reference evidence="2" key="1">
    <citation type="submission" date="2021-11" db="EMBL/GenBank/DDBJ databases">
        <title>Description of Mycoplasma bradburyaesp. nov.from sea birds: a tribute to a great mycoplasmologist.</title>
        <authorList>
            <person name="Ramirez A.S."/>
            <person name="Poveda C."/>
            <person name="Suarez-Perez A."/>
            <person name="Rosales R.S."/>
            <person name="Dijkman R."/>
            <person name="Feberwee A."/>
            <person name="Spergser J."/>
            <person name="Szostak M.P."/>
            <person name="Ressel L."/>
            <person name="Calabuig P."/>
            <person name="Catania S."/>
            <person name="Gobbo F."/>
            <person name="Timofte D."/>
            <person name="Poveda J.B."/>
        </authorList>
    </citation>
    <scope>NUCLEOTIDE SEQUENCE</scope>
    <source>
        <strain evidence="2">T264</strain>
    </source>
</reference>
<feature type="transmembrane region" description="Helical" evidence="1">
    <location>
        <begin position="103"/>
        <end position="124"/>
    </location>
</feature>
<evidence type="ECO:0000313" key="3">
    <source>
        <dbReference type="Proteomes" id="UP001216384"/>
    </source>
</evidence>
<evidence type="ECO:0000256" key="1">
    <source>
        <dbReference type="SAM" id="Phobius"/>
    </source>
</evidence>
<accession>A0AAW6HMZ8</accession>
<dbReference type="Proteomes" id="UP001216384">
    <property type="component" value="Unassembled WGS sequence"/>
</dbReference>
<organism evidence="2 3">
    <name type="scientific">Mycoplasma bradburyae</name>
    <dbReference type="NCBI Taxonomy" id="2963128"/>
    <lineage>
        <taxon>Bacteria</taxon>
        <taxon>Bacillati</taxon>
        <taxon>Mycoplasmatota</taxon>
        <taxon>Mollicutes</taxon>
        <taxon>Mycoplasmataceae</taxon>
        <taxon>Mycoplasma</taxon>
    </lineage>
</organism>
<feature type="transmembrane region" description="Helical" evidence="1">
    <location>
        <begin position="71"/>
        <end position="91"/>
    </location>
</feature>
<dbReference type="AlphaFoldDB" id="A0AAW6HMZ8"/>
<keyword evidence="1" id="KW-0812">Transmembrane</keyword>
<gene>
    <name evidence="2" type="ORF">LNO71_00625</name>
</gene>
<evidence type="ECO:0000313" key="2">
    <source>
        <dbReference type="EMBL" id="MDC4183150.1"/>
    </source>
</evidence>
<proteinExistence type="predicted"/>
<sequence>MKYQKYRANISKKAFYSYVTILSLLTFFLIIWISIPFSLGFKESYIDTLVNESNQENRQEAKEMIISSGKIAVFLSYIGNEITLLFFLLYITLARHKVKVSYLFYFTWIVIYTVLIAMPFYTGIQRHNDIAIGIGAVISVLSASMVVALVINLFYYHALRRTFKYEQYKLHVGRAV</sequence>
<dbReference type="RefSeq" id="WP_272403895.1">
    <property type="nucleotide sequence ID" value="NZ_JAJHZN010000014.1"/>
</dbReference>
<dbReference type="EMBL" id="JAJHZP010000009">
    <property type="protein sequence ID" value="MDC4183150.1"/>
    <property type="molecule type" value="Genomic_DNA"/>
</dbReference>
<feature type="transmembrane region" description="Helical" evidence="1">
    <location>
        <begin position="15"/>
        <end position="35"/>
    </location>
</feature>
<name>A0AAW6HMZ8_9MOLU</name>
<comment type="caution">
    <text evidence="2">The sequence shown here is derived from an EMBL/GenBank/DDBJ whole genome shotgun (WGS) entry which is preliminary data.</text>
</comment>
<feature type="transmembrane region" description="Helical" evidence="1">
    <location>
        <begin position="130"/>
        <end position="155"/>
    </location>
</feature>
<keyword evidence="1" id="KW-0472">Membrane</keyword>